<evidence type="ECO:0000313" key="3">
    <source>
        <dbReference type="Proteomes" id="UP000024635"/>
    </source>
</evidence>
<organism evidence="2 3">
    <name type="scientific">Ancylostoma ceylanicum</name>
    <dbReference type="NCBI Taxonomy" id="53326"/>
    <lineage>
        <taxon>Eukaryota</taxon>
        <taxon>Metazoa</taxon>
        <taxon>Ecdysozoa</taxon>
        <taxon>Nematoda</taxon>
        <taxon>Chromadorea</taxon>
        <taxon>Rhabditida</taxon>
        <taxon>Rhabditina</taxon>
        <taxon>Rhabditomorpha</taxon>
        <taxon>Strongyloidea</taxon>
        <taxon>Ancylostomatidae</taxon>
        <taxon>Ancylostomatinae</taxon>
        <taxon>Ancylostoma</taxon>
    </lineage>
</organism>
<evidence type="ECO:0000313" key="2">
    <source>
        <dbReference type="EMBL" id="EYB84242.1"/>
    </source>
</evidence>
<dbReference type="OrthoDB" id="762982at2759"/>
<dbReference type="Proteomes" id="UP000024635">
    <property type="component" value="Unassembled WGS sequence"/>
</dbReference>
<dbReference type="EMBL" id="JARK01001656">
    <property type="protein sequence ID" value="EYB84242.1"/>
    <property type="molecule type" value="Genomic_DNA"/>
</dbReference>
<comment type="caution">
    <text evidence="2">The sequence shown here is derived from an EMBL/GenBank/DDBJ whole genome shotgun (WGS) entry which is preliminary data.</text>
</comment>
<keyword evidence="3" id="KW-1185">Reference proteome</keyword>
<accession>A0A016S1L9</accession>
<feature type="region of interest" description="Disordered" evidence="1">
    <location>
        <begin position="50"/>
        <end position="77"/>
    </location>
</feature>
<reference evidence="3" key="1">
    <citation type="journal article" date="2015" name="Nat. Genet.">
        <title>The genome and transcriptome of the zoonotic hookworm Ancylostoma ceylanicum identify infection-specific gene families.</title>
        <authorList>
            <person name="Schwarz E.M."/>
            <person name="Hu Y."/>
            <person name="Antoshechkin I."/>
            <person name="Miller M.M."/>
            <person name="Sternberg P.W."/>
            <person name="Aroian R.V."/>
        </authorList>
    </citation>
    <scope>NUCLEOTIDE SEQUENCE</scope>
    <source>
        <strain evidence="3">HY135</strain>
    </source>
</reference>
<sequence>MQAIPARAARSRCVLFGAAEGSQPPTPTGGRFVRATPRAVMSLNGQFQSMRVSNEHPKNSSSEALRAAATPPESPQF</sequence>
<protein>
    <submittedName>
        <fullName evidence="2">Uncharacterized protein</fullName>
    </submittedName>
</protein>
<dbReference type="AlphaFoldDB" id="A0A016S1L9"/>
<proteinExistence type="predicted"/>
<name>A0A016S1L9_9BILA</name>
<gene>
    <name evidence="2" type="primary">Acey_s0320.g2382</name>
    <name evidence="2" type="ORF">Y032_0320g2382</name>
</gene>
<evidence type="ECO:0000256" key="1">
    <source>
        <dbReference type="SAM" id="MobiDB-lite"/>
    </source>
</evidence>